<keyword evidence="4 8" id="KW-1133">Transmembrane helix</keyword>
<dbReference type="PROSITE" id="PS51847">
    <property type="entry name" value="SMP"/>
    <property type="match status" value="1"/>
</dbReference>
<dbReference type="Proteomes" id="UP000620124">
    <property type="component" value="Unassembled WGS sequence"/>
</dbReference>
<evidence type="ECO:0000256" key="1">
    <source>
        <dbReference type="ARBA" id="ARBA00022448"/>
    </source>
</evidence>
<evidence type="ECO:0000313" key="11">
    <source>
        <dbReference type="EMBL" id="KAF7339918.1"/>
    </source>
</evidence>
<dbReference type="GO" id="GO:0032865">
    <property type="term" value="C:ERMES complex"/>
    <property type="evidence" value="ECO:0007669"/>
    <property type="project" value="UniProtKB-UniRule"/>
</dbReference>
<comment type="function">
    <text evidence="8">Component of the ERMES/MDM complex, which serves as a molecular tether to connect the endoplasmic reticulum (ER) and mitochondria. Components of this complex are involved in the control of mitochondrial shape and protein biogenesis, and function in nonvesicular lipid trafficking between the ER and mitochondria. The MDM12-MMM1 subcomplex functions in the major beta-barrel assembly pathway that is responsible for biogenesis of all outer membrane beta-barrel proteins, and acts in a late step after the SAM complex. The MDM10-MDM12-MMM1 subcomplex further acts in the TOM40-specific pathway after the action of the MDM12-MMM1 complex. Essential for establishing and maintaining the structure of mitochondria and maintenance of mtDNA nucleoids.</text>
</comment>
<dbReference type="OrthoDB" id="5599157at2759"/>
<feature type="topological domain" description="Cytoplasmic" evidence="8">
    <location>
        <begin position="38"/>
        <end position="295"/>
    </location>
</feature>
<dbReference type="InterPro" id="IPR019411">
    <property type="entry name" value="MMM1_dom"/>
</dbReference>
<keyword evidence="12" id="KW-1185">Reference proteome</keyword>
<dbReference type="PANTHER" id="PTHR13466:SF0">
    <property type="entry name" value="SMP-LTD DOMAIN-CONTAINING PROTEIN"/>
    <property type="match status" value="1"/>
</dbReference>
<keyword evidence="6" id="KW-0446">Lipid-binding</keyword>
<dbReference type="EMBL" id="JACAZI010000019">
    <property type="protein sequence ID" value="KAF7339918.1"/>
    <property type="molecule type" value="Genomic_DNA"/>
</dbReference>
<gene>
    <name evidence="8" type="primary">MMM1</name>
    <name evidence="11" type="ORF">MVEN_01909300</name>
</gene>
<dbReference type="InterPro" id="IPR027537">
    <property type="entry name" value="Mmm1"/>
</dbReference>
<evidence type="ECO:0000256" key="7">
    <source>
        <dbReference type="ARBA" id="ARBA00023136"/>
    </source>
</evidence>
<dbReference type="HAMAP" id="MF_03103">
    <property type="entry name" value="Mmm1"/>
    <property type="match status" value="1"/>
</dbReference>
<evidence type="ECO:0000256" key="2">
    <source>
        <dbReference type="ARBA" id="ARBA00022692"/>
    </source>
</evidence>
<keyword evidence="2 8" id="KW-0812">Transmembrane</keyword>
<dbReference type="GO" id="GO:1990456">
    <property type="term" value="P:mitochondrion-endoplasmic reticulum membrane tethering"/>
    <property type="evidence" value="ECO:0007669"/>
    <property type="project" value="TreeGrafter"/>
</dbReference>
<dbReference type="GO" id="GO:0005789">
    <property type="term" value="C:endoplasmic reticulum membrane"/>
    <property type="evidence" value="ECO:0007669"/>
    <property type="project" value="UniProtKB-SubCell"/>
</dbReference>
<evidence type="ECO:0000259" key="10">
    <source>
        <dbReference type="PROSITE" id="PS51847"/>
    </source>
</evidence>
<dbReference type="AlphaFoldDB" id="A0A8H6XEH4"/>
<evidence type="ECO:0000256" key="6">
    <source>
        <dbReference type="ARBA" id="ARBA00023121"/>
    </source>
</evidence>
<comment type="subunit">
    <text evidence="8">Homodimer. Component of the ER-mitochondria encounter structure (ERMES) or MDM complex, composed of MMM1, MDM10, MDM12 and MDM34. A MMM1 homodimer associates with one molecule of MDM12 on each side in a pairwise head-to-tail manner, and the SMP-LTD domains of MMM1 and MDM12 generate a continuous hydrophobic tunnel for phospholipid trafficking.</text>
</comment>
<reference evidence="11" key="1">
    <citation type="submission" date="2020-05" db="EMBL/GenBank/DDBJ databases">
        <title>Mycena genomes resolve the evolution of fungal bioluminescence.</title>
        <authorList>
            <person name="Tsai I.J."/>
        </authorList>
    </citation>
    <scope>NUCLEOTIDE SEQUENCE</scope>
    <source>
        <strain evidence="11">CCC161011</strain>
    </source>
</reference>
<keyword evidence="7 8" id="KW-0472">Membrane</keyword>
<evidence type="ECO:0000313" key="12">
    <source>
        <dbReference type="Proteomes" id="UP000620124"/>
    </source>
</evidence>
<accession>A0A8H6XEH4</accession>
<dbReference type="CDD" id="cd21671">
    <property type="entry name" value="SMP_Mmm1"/>
    <property type="match status" value="1"/>
</dbReference>
<proteinExistence type="inferred from homology"/>
<comment type="caution">
    <text evidence="11">The sequence shown here is derived from an EMBL/GenBank/DDBJ whole genome shotgun (WGS) entry which is preliminary data.</text>
</comment>
<feature type="domain" description="SMP-LTD" evidence="10">
    <location>
        <begin position="76"/>
        <end position="282"/>
    </location>
</feature>
<keyword evidence="5" id="KW-0445">Lipid transport</keyword>
<organism evidence="11 12">
    <name type="scientific">Mycena venus</name>
    <dbReference type="NCBI Taxonomy" id="2733690"/>
    <lineage>
        <taxon>Eukaryota</taxon>
        <taxon>Fungi</taxon>
        <taxon>Dikarya</taxon>
        <taxon>Basidiomycota</taxon>
        <taxon>Agaricomycotina</taxon>
        <taxon>Agaricomycetes</taxon>
        <taxon>Agaricomycetidae</taxon>
        <taxon>Agaricales</taxon>
        <taxon>Marasmiineae</taxon>
        <taxon>Mycenaceae</taxon>
        <taxon>Mycena</taxon>
    </lineage>
</organism>
<evidence type="ECO:0000256" key="3">
    <source>
        <dbReference type="ARBA" id="ARBA00022824"/>
    </source>
</evidence>
<comment type="subcellular location">
    <subcellularLocation>
        <location evidence="8">Endoplasmic reticulum membrane</location>
        <topology evidence="8">Single-pass type I membrane protein</topology>
    </subcellularLocation>
    <text evidence="8">The ERMES/MDM complex localizes to a few discrete foci (around 10 per single cell), that represent mitochondria-endoplasmic reticulum junctions. These foci are often found next to mtDNA nucleoids.</text>
</comment>
<dbReference type="Pfam" id="PF10296">
    <property type="entry name" value="MMM1"/>
    <property type="match status" value="2"/>
</dbReference>
<dbReference type="GO" id="GO:0008289">
    <property type="term" value="F:lipid binding"/>
    <property type="evidence" value="ECO:0007669"/>
    <property type="project" value="UniProtKB-KW"/>
</dbReference>
<name>A0A8H6XEH4_9AGAR</name>
<evidence type="ECO:0000256" key="4">
    <source>
        <dbReference type="ARBA" id="ARBA00022989"/>
    </source>
</evidence>
<keyword evidence="3 8" id="KW-0256">Endoplasmic reticulum</keyword>
<keyword evidence="1" id="KW-0813">Transport</keyword>
<feature type="transmembrane region" description="Helical" evidence="9">
    <location>
        <begin position="12"/>
        <end position="36"/>
    </location>
</feature>
<evidence type="ECO:0000256" key="9">
    <source>
        <dbReference type="SAM" id="Phobius"/>
    </source>
</evidence>
<evidence type="ECO:0000256" key="5">
    <source>
        <dbReference type="ARBA" id="ARBA00023055"/>
    </source>
</evidence>
<dbReference type="GO" id="GO:0045040">
    <property type="term" value="P:protein insertion into mitochondrial outer membrane"/>
    <property type="evidence" value="ECO:0007669"/>
    <property type="project" value="UniProtKB-UniRule"/>
</dbReference>
<dbReference type="GO" id="GO:0015914">
    <property type="term" value="P:phospholipid transport"/>
    <property type="evidence" value="ECO:0007669"/>
    <property type="project" value="TreeGrafter"/>
</dbReference>
<comment type="similarity">
    <text evidence="8">Belongs to the MMM1 family.</text>
</comment>
<feature type="topological domain" description="Lumenal" evidence="8">
    <location>
        <begin position="1"/>
        <end position="16"/>
    </location>
</feature>
<evidence type="ECO:0000256" key="8">
    <source>
        <dbReference type="HAMAP-Rule" id="MF_03103"/>
    </source>
</evidence>
<dbReference type="PANTHER" id="PTHR13466">
    <property type="entry name" value="TEX2 PROTEIN-RELATED"/>
    <property type="match status" value="1"/>
</dbReference>
<protein>
    <recommendedName>
        <fullName evidence="8">Maintenance of mitochondrial morphology protein 1</fullName>
    </recommendedName>
</protein>
<sequence length="295" mass="33120">MGNNYVFSLQPTFTQGLILGQLSVFVLLVLILKYLFLDSTEQPFETSSYHPRVDSERLLRKRNLSSHSAAESIDEKAESAEWFNMLVHQIVEIYRSKLRNGLPGAEGDEVARKRIEDYANKIRPPGFLDHINIHSVDLGVSAPRIYNAQIKRQKSSEPLSEAEVDVSYTDTISIALSTSYLFNYPMPSFARLPVSLTISLSLFKASIIITPPSPTSSTPVVTLTIPPDFTLDLTTTSLMGSRAKLANVPKLHELIQHQVRRLLASQEPWRVHLPGLSSVEEVRQVLKELKEEPVL</sequence>
<dbReference type="InterPro" id="IPR031468">
    <property type="entry name" value="SMP_LBD"/>
</dbReference>